<dbReference type="InterPro" id="IPR008254">
    <property type="entry name" value="Flavodoxin/NO_synth"/>
</dbReference>
<protein>
    <submittedName>
        <fullName evidence="3">FprA family A-type flavoprotein</fullName>
    </submittedName>
</protein>
<comment type="caution">
    <text evidence="3">The sequence shown here is derived from an EMBL/GenBank/DDBJ whole genome shotgun (WGS) entry which is preliminary data.</text>
</comment>
<dbReference type="PANTHER" id="PTHR43717">
    <property type="entry name" value="ANAEROBIC NITRIC OXIDE REDUCTASE FLAVORUBREDOXIN"/>
    <property type="match status" value="1"/>
</dbReference>
<dbReference type="Pfam" id="PF19583">
    <property type="entry name" value="ODP"/>
    <property type="match status" value="1"/>
</dbReference>
<dbReference type="InterPro" id="IPR029039">
    <property type="entry name" value="Flavoprotein-like_sf"/>
</dbReference>
<dbReference type="PANTHER" id="PTHR43717:SF1">
    <property type="entry name" value="ANAEROBIC NITRIC OXIDE REDUCTASE FLAVORUBREDOXIN"/>
    <property type="match status" value="1"/>
</dbReference>
<dbReference type="RefSeq" id="WP_281094966.1">
    <property type="nucleotide sequence ID" value="NZ_JARYZI010000009.1"/>
</dbReference>
<proteinExistence type="inferred from homology"/>
<dbReference type="SUPFAM" id="SSF56281">
    <property type="entry name" value="Metallo-hydrolase/oxidoreductase"/>
    <property type="match status" value="1"/>
</dbReference>
<dbReference type="InterPro" id="IPR045761">
    <property type="entry name" value="ODP_dom"/>
</dbReference>
<dbReference type="PIRSF" id="PIRSF005243">
    <property type="entry name" value="ROO"/>
    <property type="match status" value="1"/>
</dbReference>
<dbReference type="Proteomes" id="UP001158045">
    <property type="component" value="Unassembled WGS sequence"/>
</dbReference>
<reference evidence="3 4" key="1">
    <citation type="submission" date="2023-04" db="EMBL/GenBank/DDBJ databases">
        <title>Fusibacter bizertensis strain WBS, isolated from littoral bottom sediments of the Arctic seas - biochemical and genomic analysis.</title>
        <authorList>
            <person name="Brioukhanov A.L."/>
        </authorList>
    </citation>
    <scope>NUCLEOTIDE SEQUENCE [LARGE SCALE GENOMIC DNA]</scope>
    <source>
        <strain evidence="3 4">WBS</strain>
    </source>
</reference>
<organism evidence="3 4">
    <name type="scientific">Fusibacter bizertensis</name>
    <dbReference type="NCBI Taxonomy" id="1488331"/>
    <lineage>
        <taxon>Bacteria</taxon>
        <taxon>Bacillati</taxon>
        <taxon>Bacillota</taxon>
        <taxon>Clostridia</taxon>
        <taxon>Eubacteriales</taxon>
        <taxon>Eubacteriales Family XII. Incertae Sedis</taxon>
        <taxon>Fusibacter</taxon>
    </lineage>
</organism>
<dbReference type="InterPro" id="IPR016440">
    <property type="entry name" value="Rubredoxin-O_OxRdtase"/>
</dbReference>
<dbReference type="EMBL" id="JARYZI010000009">
    <property type="protein sequence ID" value="MDH8679070.1"/>
    <property type="molecule type" value="Genomic_DNA"/>
</dbReference>
<gene>
    <name evidence="3" type="ORF">QE109_12995</name>
</gene>
<dbReference type="CDD" id="cd07709">
    <property type="entry name" value="flavodiiron_proteins_MBL-fold"/>
    <property type="match status" value="1"/>
</dbReference>
<evidence type="ECO:0000313" key="4">
    <source>
        <dbReference type="Proteomes" id="UP001158045"/>
    </source>
</evidence>
<dbReference type="InterPro" id="IPR036866">
    <property type="entry name" value="RibonucZ/Hydroxyglut_hydro"/>
</dbReference>
<dbReference type="Gene3D" id="3.60.15.10">
    <property type="entry name" value="Ribonuclease Z/Hydroxyacylglutathione hydrolase-like"/>
    <property type="match status" value="1"/>
</dbReference>
<accession>A0ABT6NF68</accession>
<dbReference type="SMART" id="SM00849">
    <property type="entry name" value="Lactamase_B"/>
    <property type="match status" value="1"/>
</dbReference>
<dbReference type="PROSITE" id="PS50902">
    <property type="entry name" value="FLAVODOXIN_LIKE"/>
    <property type="match status" value="1"/>
</dbReference>
<name>A0ABT6NF68_9FIRM</name>
<evidence type="ECO:0000256" key="1">
    <source>
        <dbReference type="ARBA" id="ARBA00007121"/>
    </source>
</evidence>
<evidence type="ECO:0000259" key="2">
    <source>
        <dbReference type="PROSITE" id="PS50902"/>
    </source>
</evidence>
<dbReference type="SUPFAM" id="SSF52218">
    <property type="entry name" value="Flavoproteins"/>
    <property type="match status" value="1"/>
</dbReference>
<comment type="similarity">
    <text evidence="1">In the N-terminal section; belongs to the zinc metallo-hydrolase group 3 family.</text>
</comment>
<sequence>MKTVNLGQGIEQLTVDIKDILFEGLWEMPKGVTLNSYIVKGDEIAIIDGVCGWEGVPEDLFKLFDQLDIDIKKVKYLVLNHLEPDHSGWITEFKKMHTDFEVICTDKGAELYKAFFGEDEVIHVVNDTSEINLGAGKVLKFLTTPHVHWPDAMLTYEVSSGILFSCDAFGMFGTFEQSTIDDAYTDLEIKAYQREINRYYSNIIGAFSPFVLKAIEKCKGLDIKMIAPGHGLIWHQRKDWILETYTHLANNQKGDAEEEITLLWGSMYGMTEEVVMAVEEKLKKSEIKYYVHRVPETSWGEILTSVWTSKGIILAMPTYEYKMFPPMAAALEEIGKKKAHGKIAFRFGSYGWSGGAQKELDEIHEKLRMGWNFVAPYEFKGRAKQEDIEHVLRQVDVLIEKVKENS</sequence>
<evidence type="ECO:0000313" key="3">
    <source>
        <dbReference type="EMBL" id="MDH8679070.1"/>
    </source>
</evidence>
<feature type="domain" description="Flavodoxin-like" evidence="2">
    <location>
        <begin position="260"/>
        <end position="399"/>
    </location>
</feature>
<keyword evidence="4" id="KW-1185">Reference proteome</keyword>
<dbReference type="Gene3D" id="3.40.50.360">
    <property type="match status" value="1"/>
</dbReference>
<dbReference type="InterPro" id="IPR001279">
    <property type="entry name" value="Metallo-B-lactamas"/>
</dbReference>